<name>A0A9D4GZD4_DREPO</name>
<dbReference type="EMBL" id="JAIWYP010000005">
    <property type="protein sequence ID" value="KAH3824189.1"/>
    <property type="molecule type" value="Genomic_DNA"/>
</dbReference>
<evidence type="ECO:0000313" key="2">
    <source>
        <dbReference type="Proteomes" id="UP000828390"/>
    </source>
</evidence>
<gene>
    <name evidence="1" type="ORF">DPMN_126020</name>
</gene>
<dbReference type="AlphaFoldDB" id="A0A9D4GZD4"/>
<accession>A0A9D4GZD4</accession>
<protein>
    <submittedName>
        <fullName evidence="1">Uncharacterized protein</fullName>
    </submittedName>
</protein>
<dbReference type="Proteomes" id="UP000828390">
    <property type="component" value="Unassembled WGS sequence"/>
</dbReference>
<proteinExistence type="predicted"/>
<comment type="caution">
    <text evidence="1">The sequence shown here is derived from an EMBL/GenBank/DDBJ whole genome shotgun (WGS) entry which is preliminary data.</text>
</comment>
<reference evidence="1" key="1">
    <citation type="journal article" date="2019" name="bioRxiv">
        <title>The Genome of the Zebra Mussel, Dreissena polymorpha: A Resource for Invasive Species Research.</title>
        <authorList>
            <person name="McCartney M.A."/>
            <person name="Auch B."/>
            <person name="Kono T."/>
            <person name="Mallez S."/>
            <person name="Zhang Y."/>
            <person name="Obille A."/>
            <person name="Becker A."/>
            <person name="Abrahante J.E."/>
            <person name="Garbe J."/>
            <person name="Badalamenti J.P."/>
            <person name="Herman A."/>
            <person name="Mangelson H."/>
            <person name="Liachko I."/>
            <person name="Sullivan S."/>
            <person name="Sone E.D."/>
            <person name="Koren S."/>
            <person name="Silverstein K.A.T."/>
            <person name="Beckman K.B."/>
            <person name="Gohl D.M."/>
        </authorList>
    </citation>
    <scope>NUCLEOTIDE SEQUENCE</scope>
    <source>
        <strain evidence="1">Duluth1</strain>
        <tissue evidence="1">Whole animal</tissue>
    </source>
</reference>
<keyword evidence="2" id="KW-1185">Reference proteome</keyword>
<evidence type="ECO:0000313" key="1">
    <source>
        <dbReference type="EMBL" id="KAH3824189.1"/>
    </source>
</evidence>
<reference evidence="1" key="2">
    <citation type="submission" date="2020-11" db="EMBL/GenBank/DDBJ databases">
        <authorList>
            <person name="McCartney M.A."/>
            <person name="Auch B."/>
            <person name="Kono T."/>
            <person name="Mallez S."/>
            <person name="Becker A."/>
            <person name="Gohl D.M."/>
            <person name="Silverstein K.A.T."/>
            <person name="Koren S."/>
            <person name="Bechman K.B."/>
            <person name="Herman A."/>
            <person name="Abrahante J.E."/>
            <person name="Garbe J."/>
        </authorList>
    </citation>
    <scope>NUCLEOTIDE SEQUENCE</scope>
    <source>
        <strain evidence="1">Duluth1</strain>
        <tissue evidence="1">Whole animal</tissue>
    </source>
</reference>
<sequence>MSSWLGMPARRSVRHSHTVLYAFFVCRAGSAFQLDIQFDIRINSTFGESVVQCFFECRAGLAFQLDIQFGIRVQCCKLIFECRAGSAFQLDIQFDIRI</sequence>
<organism evidence="1 2">
    <name type="scientific">Dreissena polymorpha</name>
    <name type="common">Zebra mussel</name>
    <name type="synonym">Mytilus polymorpha</name>
    <dbReference type="NCBI Taxonomy" id="45954"/>
    <lineage>
        <taxon>Eukaryota</taxon>
        <taxon>Metazoa</taxon>
        <taxon>Spiralia</taxon>
        <taxon>Lophotrochozoa</taxon>
        <taxon>Mollusca</taxon>
        <taxon>Bivalvia</taxon>
        <taxon>Autobranchia</taxon>
        <taxon>Heteroconchia</taxon>
        <taxon>Euheterodonta</taxon>
        <taxon>Imparidentia</taxon>
        <taxon>Neoheterodontei</taxon>
        <taxon>Myida</taxon>
        <taxon>Dreissenoidea</taxon>
        <taxon>Dreissenidae</taxon>
        <taxon>Dreissena</taxon>
    </lineage>
</organism>